<gene>
    <name evidence="8" type="ORF">UFOPK4065_01070</name>
</gene>
<evidence type="ECO:0000259" key="7">
    <source>
        <dbReference type="PROSITE" id="PS50970"/>
    </source>
</evidence>
<dbReference type="Pfam" id="PF02574">
    <property type="entry name" value="S-methyl_trans"/>
    <property type="match status" value="1"/>
</dbReference>
<dbReference type="InterPro" id="IPR050554">
    <property type="entry name" value="Met_Synthase/Corrinoid"/>
</dbReference>
<dbReference type="GO" id="GO:0046872">
    <property type="term" value="F:metal ion binding"/>
    <property type="evidence" value="ECO:0007669"/>
    <property type="project" value="UniProtKB-KW"/>
</dbReference>
<dbReference type="PROSITE" id="PS50970">
    <property type="entry name" value="HCY"/>
    <property type="match status" value="1"/>
</dbReference>
<dbReference type="PANTHER" id="PTHR45833:SF1">
    <property type="entry name" value="METHIONINE SYNTHASE"/>
    <property type="match status" value="1"/>
</dbReference>
<evidence type="ECO:0000313" key="8">
    <source>
        <dbReference type="EMBL" id="CAB5013947.1"/>
    </source>
</evidence>
<dbReference type="GO" id="GO:0046653">
    <property type="term" value="P:tetrahydrofolate metabolic process"/>
    <property type="evidence" value="ECO:0007669"/>
    <property type="project" value="TreeGrafter"/>
</dbReference>
<name>A0A6J7Q8F6_9ZZZZ</name>
<keyword evidence="5" id="KW-0479">Metal-binding</keyword>
<dbReference type="GO" id="GO:0032259">
    <property type="term" value="P:methylation"/>
    <property type="evidence" value="ECO:0007669"/>
    <property type="project" value="UniProtKB-KW"/>
</dbReference>
<evidence type="ECO:0000256" key="1">
    <source>
        <dbReference type="ARBA" id="ARBA00010398"/>
    </source>
</evidence>
<proteinExistence type="inferred from homology"/>
<accession>A0A6J7Q8F6</accession>
<keyword evidence="2" id="KW-0489">Methyltransferase</keyword>
<organism evidence="8">
    <name type="scientific">freshwater metagenome</name>
    <dbReference type="NCBI Taxonomy" id="449393"/>
    <lineage>
        <taxon>unclassified sequences</taxon>
        <taxon>metagenomes</taxon>
        <taxon>ecological metagenomes</taxon>
    </lineage>
</organism>
<keyword evidence="6" id="KW-0170">Cobalt</keyword>
<dbReference type="GO" id="GO:0008705">
    <property type="term" value="F:methionine synthase activity"/>
    <property type="evidence" value="ECO:0007669"/>
    <property type="project" value="TreeGrafter"/>
</dbReference>
<protein>
    <submittedName>
        <fullName evidence="8">Unannotated protein</fullName>
    </submittedName>
</protein>
<keyword evidence="4" id="KW-0949">S-adenosyl-L-methionine</keyword>
<dbReference type="SUPFAM" id="SSF82282">
    <property type="entry name" value="Homocysteine S-methyltransferase"/>
    <property type="match status" value="1"/>
</dbReference>
<dbReference type="InterPro" id="IPR003726">
    <property type="entry name" value="HCY_dom"/>
</dbReference>
<reference evidence="8" key="1">
    <citation type="submission" date="2020-05" db="EMBL/GenBank/DDBJ databases">
        <authorList>
            <person name="Chiriac C."/>
            <person name="Salcher M."/>
            <person name="Ghai R."/>
            <person name="Kavagutti S V."/>
        </authorList>
    </citation>
    <scope>NUCLEOTIDE SEQUENCE</scope>
</reference>
<evidence type="ECO:0000256" key="2">
    <source>
        <dbReference type="ARBA" id="ARBA00022603"/>
    </source>
</evidence>
<dbReference type="PANTHER" id="PTHR45833">
    <property type="entry name" value="METHIONINE SYNTHASE"/>
    <property type="match status" value="1"/>
</dbReference>
<dbReference type="GO" id="GO:0005829">
    <property type="term" value="C:cytosol"/>
    <property type="evidence" value="ECO:0007669"/>
    <property type="project" value="TreeGrafter"/>
</dbReference>
<comment type="similarity">
    <text evidence="1">Belongs to the vitamin-B12 dependent methionine synthase family.</text>
</comment>
<sequence>MRWREIPSMVIARESETTIKVMLASRFQEAIDEAAMRLGDIDADAYTAGWNRDPWVQATESADLLAARIATELETELSEEKLEELIKTLGEKIMSAIYEALDKATLASDGAMGTMLQDRGLTDGGAPELWNVAKPEEIEAVLEAYAAAGARFITTNTFGGTHGRLAMHGLEDRIFELNKAGAEIARRVADRHPGCFVMGDIGPSGDLMEPMGTMTLESGQALFAEQIKGLVAGGVDAILIETMSDLGEVEAAVKAAQEVAPGLPIIATMSFDTNLRTMMGVKPGMAVTHLAQLGVRIIGANCGRGTDEMAVIAQEMVNARPEGIYIITQSNAGLPKLQGDEFIYDGTPAEMAKYAAAMKAMGVNIVGSCCGSSPAHTAAIAGAIA</sequence>
<evidence type="ECO:0000256" key="5">
    <source>
        <dbReference type="ARBA" id="ARBA00022723"/>
    </source>
</evidence>
<dbReference type="GO" id="GO:0050667">
    <property type="term" value="P:homocysteine metabolic process"/>
    <property type="evidence" value="ECO:0007669"/>
    <property type="project" value="TreeGrafter"/>
</dbReference>
<dbReference type="EMBL" id="CAFBPE010000105">
    <property type="protein sequence ID" value="CAB5013947.1"/>
    <property type="molecule type" value="Genomic_DNA"/>
</dbReference>
<dbReference type="InterPro" id="IPR036589">
    <property type="entry name" value="HCY_dom_sf"/>
</dbReference>
<evidence type="ECO:0000256" key="3">
    <source>
        <dbReference type="ARBA" id="ARBA00022679"/>
    </source>
</evidence>
<feature type="domain" description="Hcy-binding" evidence="7">
    <location>
        <begin position="94"/>
        <end position="384"/>
    </location>
</feature>
<dbReference type="AlphaFoldDB" id="A0A6J7Q8F6"/>
<evidence type="ECO:0000256" key="6">
    <source>
        <dbReference type="ARBA" id="ARBA00023285"/>
    </source>
</evidence>
<keyword evidence="3" id="KW-0808">Transferase</keyword>
<dbReference type="Gene3D" id="3.20.20.330">
    <property type="entry name" value="Homocysteine-binding-like domain"/>
    <property type="match status" value="1"/>
</dbReference>
<dbReference type="Pfam" id="PF13769">
    <property type="entry name" value="Virulence_fact"/>
    <property type="match status" value="1"/>
</dbReference>
<evidence type="ECO:0000256" key="4">
    <source>
        <dbReference type="ARBA" id="ARBA00022691"/>
    </source>
</evidence>
<dbReference type="InterPro" id="IPR025989">
    <property type="entry name" value="Virulence_F_dom"/>
</dbReference>